<feature type="signal peptide" evidence="4">
    <location>
        <begin position="1"/>
        <end position="20"/>
    </location>
</feature>
<dbReference type="AlphaFoldDB" id="A0A1M5J2M6"/>
<dbReference type="PANTHER" id="PTHR40980">
    <property type="entry name" value="PLUG DOMAIN-CONTAINING PROTEIN"/>
    <property type="match status" value="1"/>
</dbReference>
<evidence type="ECO:0000256" key="3">
    <source>
        <dbReference type="ARBA" id="ARBA00023237"/>
    </source>
</evidence>
<dbReference type="Pfam" id="PF13620">
    <property type="entry name" value="CarboxypepD_reg"/>
    <property type="match status" value="1"/>
</dbReference>
<evidence type="ECO:0000256" key="4">
    <source>
        <dbReference type="SAM" id="SignalP"/>
    </source>
</evidence>
<keyword evidence="8" id="KW-1185">Reference proteome</keyword>
<evidence type="ECO:0000256" key="2">
    <source>
        <dbReference type="ARBA" id="ARBA00023136"/>
    </source>
</evidence>
<sequence>MSVRLLLTNFLILLCATAFAQNLRLTGKITNDKNEPVPGVSVSAKGGSATTTNVEGVFALALAAGKYELSFTAVGYAPKTISDVEVAASGNNQLNIVLETSSKQLSNVTVSTTRSTARRESVNAIVAFQKNTNTVASVISAETIRRSPDRNTGEVLKRIPGASIQEGRFLVIRGLADRYNMAMLNGVPLSSTEPDRKTFSFDLIPSSMIDNIVINKAFVPEMPGDWAGGLVQVNTRDIPAQNFFNISIGTGFNSQTITNNFYTYKGGKLDFIGVDDGTRALPSGYTTKSQFLAASQEQKNAVGLAMDNVWSANTIATPLNSNFQVNGGFKSTLFGKNMGGSFGVNYQRNSRFQKLQNNQYTFPNLGVDYEFNDDRYTQDVLLGGMGNLTMDLNNNNRISYKALFNVNTNDYVTLRNGTENFGSTTLDSVRARELGFQQNTFWSNQLTGEHNLPSVKTKLRWYGSFNILDGYVPDQRRIFYRKDNGSTNGYQMLVSNTLSQRSGNRFYQMLNEYVYTGGGDLTKTYTAFGKTQTLKGGYLFQVRDRLFDANPFSIALVGFNNDLTRQEPEQAFAPANFTSTGEQGKFYFDAIPGNRFRYMANTILNAGFVQFDNQVGDMRVVWGVRVEDYDQLVGSPRKTDSRHINTRVRDFLPGLNATYKLNPKTNIRLSASQTVVRPEFRELAPFEFYDFELNAAVVGNPRLERTKVTNADLRYELYPRAGETFNLGAFYKFFDKPIEQLFFQAGGGASSFAFANPQSAQTFGAEVELRKRLDFIGLNNFTFQTNLAYIHSRIMDDSLKAAGFSIDRPLQGQSPYVVNASIMYDNEKAGLNATLLFNQIGRRIYLVGNVLQNVPDVWENPRQLFDFQLGKKLMKNKGELKLNVSDILNQRLIFHQNADSNEKYNEGTDRVRFSRRMGSNVSVSFGYNF</sequence>
<feature type="domain" description="TonB-dependent receptor plug" evidence="5">
    <location>
        <begin position="130"/>
        <end position="217"/>
    </location>
</feature>
<dbReference type="InterPro" id="IPR041700">
    <property type="entry name" value="OMP_b-brl_3"/>
</dbReference>
<dbReference type="Proteomes" id="UP000184368">
    <property type="component" value="Unassembled WGS sequence"/>
</dbReference>
<comment type="subcellular location">
    <subcellularLocation>
        <location evidence="1">Cell outer membrane</location>
    </subcellularLocation>
</comment>
<dbReference type="SUPFAM" id="SSF56935">
    <property type="entry name" value="Porins"/>
    <property type="match status" value="1"/>
</dbReference>
<dbReference type="EMBL" id="FQUO01000027">
    <property type="protein sequence ID" value="SHG34595.1"/>
    <property type="molecule type" value="Genomic_DNA"/>
</dbReference>
<dbReference type="GO" id="GO:0009279">
    <property type="term" value="C:cell outer membrane"/>
    <property type="evidence" value="ECO:0007669"/>
    <property type="project" value="UniProtKB-SubCell"/>
</dbReference>
<dbReference type="Gene3D" id="2.60.40.1120">
    <property type="entry name" value="Carboxypeptidase-like, regulatory domain"/>
    <property type="match status" value="1"/>
</dbReference>
<evidence type="ECO:0000313" key="7">
    <source>
        <dbReference type="EMBL" id="SHG34595.1"/>
    </source>
</evidence>
<dbReference type="RefSeq" id="WP_158069928.1">
    <property type="nucleotide sequence ID" value="NZ_FQUO01000027.1"/>
</dbReference>
<protein>
    <submittedName>
        <fullName evidence="7">Outer membrane receptor proteins, mostly Fe transport</fullName>
    </submittedName>
</protein>
<dbReference type="SUPFAM" id="SSF49464">
    <property type="entry name" value="Carboxypeptidase regulatory domain-like"/>
    <property type="match status" value="1"/>
</dbReference>
<keyword evidence="3" id="KW-0998">Cell outer membrane</keyword>
<dbReference type="Gene3D" id="2.40.170.20">
    <property type="entry name" value="TonB-dependent receptor, beta-barrel domain"/>
    <property type="match status" value="1"/>
</dbReference>
<feature type="domain" description="Outer membrane protein beta-barrel" evidence="6">
    <location>
        <begin position="580"/>
        <end position="913"/>
    </location>
</feature>
<dbReference type="PANTHER" id="PTHR40980:SF5">
    <property type="entry name" value="TONB-DEPENDENT RECEPTOR"/>
    <property type="match status" value="1"/>
</dbReference>
<dbReference type="InterPro" id="IPR012910">
    <property type="entry name" value="Plug_dom"/>
</dbReference>
<dbReference type="OrthoDB" id="9768470at2"/>
<evidence type="ECO:0000256" key="1">
    <source>
        <dbReference type="ARBA" id="ARBA00004442"/>
    </source>
</evidence>
<feature type="chain" id="PRO_5012319035" evidence="4">
    <location>
        <begin position="21"/>
        <end position="929"/>
    </location>
</feature>
<keyword evidence="7" id="KW-0675">Receptor</keyword>
<dbReference type="InterPro" id="IPR008969">
    <property type="entry name" value="CarboxyPept-like_regulatory"/>
</dbReference>
<organism evidence="7 8">
    <name type="scientific">Cnuella takakiae</name>
    <dbReference type="NCBI Taxonomy" id="1302690"/>
    <lineage>
        <taxon>Bacteria</taxon>
        <taxon>Pseudomonadati</taxon>
        <taxon>Bacteroidota</taxon>
        <taxon>Chitinophagia</taxon>
        <taxon>Chitinophagales</taxon>
        <taxon>Chitinophagaceae</taxon>
        <taxon>Cnuella</taxon>
    </lineage>
</organism>
<dbReference type="Pfam" id="PF14905">
    <property type="entry name" value="OMP_b-brl_3"/>
    <property type="match status" value="1"/>
</dbReference>
<gene>
    <name evidence="7" type="ORF">SAMN05444008_12720</name>
</gene>
<dbReference type="Gene3D" id="2.170.130.10">
    <property type="entry name" value="TonB-dependent receptor, plug domain"/>
    <property type="match status" value="1"/>
</dbReference>
<dbReference type="Pfam" id="PF07715">
    <property type="entry name" value="Plug"/>
    <property type="match status" value="1"/>
</dbReference>
<dbReference type="InterPro" id="IPR037066">
    <property type="entry name" value="Plug_dom_sf"/>
</dbReference>
<reference evidence="7 8" key="1">
    <citation type="submission" date="2016-11" db="EMBL/GenBank/DDBJ databases">
        <authorList>
            <person name="Jaros S."/>
            <person name="Januszkiewicz K."/>
            <person name="Wedrychowicz H."/>
        </authorList>
    </citation>
    <scope>NUCLEOTIDE SEQUENCE [LARGE SCALE GENOMIC DNA]</scope>
    <source>
        <strain evidence="7 8">DSM 26897</strain>
    </source>
</reference>
<keyword evidence="2" id="KW-0472">Membrane</keyword>
<evidence type="ECO:0000259" key="5">
    <source>
        <dbReference type="Pfam" id="PF07715"/>
    </source>
</evidence>
<name>A0A1M5J2M6_9BACT</name>
<evidence type="ECO:0000259" key="6">
    <source>
        <dbReference type="Pfam" id="PF14905"/>
    </source>
</evidence>
<keyword evidence="4" id="KW-0732">Signal</keyword>
<dbReference type="STRING" id="1302690.BUE76_05025"/>
<dbReference type="InterPro" id="IPR036942">
    <property type="entry name" value="Beta-barrel_TonB_sf"/>
</dbReference>
<accession>A0A1M5J2M6</accession>
<evidence type="ECO:0000313" key="8">
    <source>
        <dbReference type="Proteomes" id="UP000184368"/>
    </source>
</evidence>
<proteinExistence type="predicted"/>